<reference evidence="1 2" key="1">
    <citation type="journal article" date="2018" name="Nat. Ecol. Evol.">
        <title>Shark genomes provide insights into elasmobranch evolution and the origin of vertebrates.</title>
        <authorList>
            <person name="Hara Y"/>
            <person name="Yamaguchi K"/>
            <person name="Onimaru K"/>
            <person name="Kadota M"/>
            <person name="Koyanagi M"/>
            <person name="Keeley SD"/>
            <person name="Tatsumi K"/>
            <person name="Tanaka K"/>
            <person name="Motone F"/>
            <person name="Kageyama Y"/>
            <person name="Nozu R"/>
            <person name="Adachi N"/>
            <person name="Nishimura O"/>
            <person name="Nakagawa R"/>
            <person name="Tanegashima C"/>
            <person name="Kiyatake I"/>
            <person name="Matsumoto R"/>
            <person name="Murakumo K"/>
            <person name="Nishida K"/>
            <person name="Terakita A"/>
            <person name="Kuratani S"/>
            <person name="Sato K"/>
            <person name="Hyodo S Kuraku.S."/>
        </authorList>
    </citation>
    <scope>NUCLEOTIDE SEQUENCE [LARGE SCALE GENOMIC DNA]</scope>
</reference>
<protein>
    <submittedName>
        <fullName evidence="1">Uncharacterized protein</fullName>
    </submittedName>
</protein>
<sequence length="80" mass="9150">MSRFRCNGCLSSVAMTKISDYLVDEFSEMKPGAYPATKPRVPPQFANPYEEMKLGSFRYWIEGDFCGNLCPMVRKKVAAW</sequence>
<accession>A0A401Q176</accession>
<evidence type="ECO:0000313" key="1">
    <source>
        <dbReference type="EMBL" id="GCB79179.1"/>
    </source>
</evidence>
<gene>
    <name evidence="1" type="ORF">scyTo_0018720</name>
</gene>
<evidence type="ECO:0000313" key="2">
    <source>
        <dbReference type="Proteomes" id="UP000288216"/>
    </source>
</evidence>
<dbReference type="OrthoDB" id="10275880at2759"/>
<proteinExistence type="predicted"/>
<name>A0A401Q176_SCYTO</name>
<dbReference type="AlphaFoldDB" id="A0A401Q176"/>
<keyword evidence="2" id="KW-1185">Reference proteome</keyword>
<dbReference type="Proteomes" id="UP000288216">
    <property type="component" value="Unassembled WGS sequence"/>
</dbReference>
<comment type="caution">
    <text evidence="1">The sequence shown here is derived from an EMBL/GenBank/DDBJ whole genome shotgun (WGS) entry which is preliminary data.</text>
</comment>
<dbReference type="OMA" id="FRYWIEG"/>
<organism evidence="1 2">
    <name type="scientific">Scyliorhinus torazame</name>
    <name type="common">Cloudy catshark</name>
    <name type="synonym">Catulus torazame</name>
    <dbReference type="NCBI Taxonomy" id="75743"/>
    <lineage>
        <taxon>Eukaryota</taxon>
        <taxon>Metazoa</taxon>
        <taxon>Chordata</taxon>
        <taxon>Craniata</taxon>
        <taxon>Vertebrata</taxon>
        <taxon>Chondrichthyes</taxon>
        <taxon>Elasmobranchii</taxon>
        <taxon>Galeomorphii</taxon>
        <taxon>Galeoidea</taxon>
        <taxon>Carcharhiniformes</taxon>
        <taxon>Scyliorhinidae</taxon>
        <taxon>Scyliorhinus</taxon>
    </lineage>
</organism>
<dbReference type="EMBL" id="BFAA01013289">
    <property type="protein sequence ID" value="GCB79179.1"/>
    <property type="molecule type" value="Genomic_DNA"/>
</dbReference>